<feature type="compositionally biased region" description="Basic and acidic residues" evidence="6">
    <location>
        <begin position="99"/>
        <end position="108"/>
    </location>
</feature>
<sequence length="139" mass="15612">MAKKSKINRNEHRRAVVARYAERRAALKEAIRLASVNPQFAARLVSGLTERGSEAEERRREETSLGGREQATPEAAQIVTAAQAALQKMPRDASPVRLRNRDATDGRPRGHLRKFGLSRVRVREMAHRGELPGVHKSSW</sequence>
<dbReference type="PANTHER" id="PTHR19836">
    <property type="entry name" value="30S RIBOSOMAL PROTEIN S14"/>
    <property type="match status" value="1"/>
</dbReference>
<name>A0A370I7E7_9NOCA</name>
<feature type="compositionally biased region" description="Basic and acidic residues" evidence="6">
    <location>
        <begin position="51"/>
        <end position="63"/>
    </location>
</feature>
<evidence type="ECO:0000256" key="6">
    <source>
        <dbReference type="SAM" id="MobiDB-lite"/>
    </source>
</evidence>
<evidence type="ECO:0000256" key="1">
    <source>
        <dbReference type="ARBA" id="ARBA00022730"/>
    </source>
</evidence>
<evidence type="ECO:0000256" key="3">
    <source>
        <dbReference type="ARBA" id="ARBA00022980"/>
    </source>
</evidence>
<dbReference type="STRING" id="1210086.GCA_001613105_01600"/>
<comment type="caution">
    <text evidence="7">The sequence shown here is derived from an EMBL/GenBank/DDBJ whole genome shotgun (WGS) entry which is preliminary data.</text>
</comment>
<dbReference type="InterPro" id="IPR001209">
    <property type="entry name" value="Ribosomal_uS14"/>
</dbReference>
<comment type="similarity">
    <text evidence="5">Belongs to the universal ribosomal protein uS14 family.</text>
</comment>
<dbReference type="InterPro" id="IPR023036">
    <property type="entry name" value="Ribosomal_uS14_bac/plastid"/>
</dbReference>
<dbReference type="Pfam" id="PF00253">
    <property type="entry name" value="Ribosomal_S14"/>
    <property type="match status" value="1"/>
</dbReference>
<feature type="region of interest" description="Disordered" evidence="6">
    <location>
        <begin position="47"/>
        <end position="113"/>
    </location>
</feature>
<dbReference type="HAMAP" id="MF_00537">
    <property type="entry name" value="Ribosomal_uS14_1"/>
    <property type="match status" value="1"/>
</dbReference>
<protein>
    <recommendedName>
        <fullName evidence="5">Small ribosomal subunit protein uS14</fullName>
    </recommendedName>
</protein>
<keyword evidence="8" id="KW-1185">Reference proteome</keyword>
<evidence type="ECO:0000256" key="4">
    <source>
        <dbReference type="ARBA" id="ARBA00023274"/>
    </source>
</evidence>
<dbReference type="Proteomes" id="UP000254869">
    <property type="component" value="Unassembled WGS sequence"/>
</dbReference>
<proteinExistence type="inferred from homology"/>
<keyword evidence="2 5" id="KW-0694">RNA-binding</keyword>
<evidence type="ECO:0000313" key="8">
    <source>
        <dbReference type="Proteomes" id="UP000254869"/>
    </source>
</evidence>
<dbReference type="GO" id="GO:0019843">
    <property type="term" value="F:rRNA binding"/>
    <property type="evidence" value="ECO:0007669"/>
    <property type="project" value="UniProtKB-UniRule"/>
</dbReference>
<dbReference type="RefSeq" id="WP_373863813.1">
    <property type="nucleotide sequence ID" value="NZ_QQBC01000004.1"/>
</dbReference>
<dbReference type="AlphaFoldDB" id="A0A370I7E7"/>
<dbReference type="GO" id="GO:0015935">
    <property type="term" value="C:small ribosomal subunit"/>
    <property type="evidence" value="ECO:0007669"/>
    <property type="project" value="TreeGrafter"/>
</dbReference>
<accession>A0A370I7E7</accession>
<evidence type="ECO:0000256" key="2">
    <source>
        <dbReference type="ARBA" id="ARBA00022884"/>
    </source>
</evidence>
<comment type="function">
    <text evidence="5">Binds 16S rRNA, required for the assembly of 30S particles and may also be responsible for determining the conformation of the 16S rRNA at the A site.</text>
</comment>
<dbReference type="Gene3D" id="1.10.287.1480">
    <property type="match status" value="1"/>
</dbReference>
<dbReference type="SUPFAM" id="SSF57716">
    <property type="entry name" value="Glucocorticoid receptor-like (DNA-binding domain)"/>
    <property type="match status" value="1"/>
</dbReference>
<evidence type="ECO:0000256" key="5">
    <source>
        <dbReference type="HAMAP-Rule" id="MF_00537"/>
    </source>
</evidence>
<dbReference type="EMBL" id="QQBC01000004">
    <property type="protein sequence ID" value="RDI66653.1"/>
    <property type="molecule type" value="Genomic_DNA"/>
</dbReference>
<gene>
    <name evidence="5" type="primary">rpsN</name>
    <name evidence="7" type="ORF">DFR76_104403</name>
</gene>
<keyword evidence="3 5" id="KW-0689">Ribosomal protein</keyword>
<keyword evidence="4 5" id="KW-0687">Ribonucleoprotein</keyword>
<comment type="subunit">
    <text evidence="5">Part of the 30S ribosomal subunit. Contacts proteins S3 and S10.</text>
</comment>
<dbReference type="GO" id="GO:0003735">
    <property type="term" value="F:structural constituent of ribosome"/>
    <property type="evidence" value="ECO:0007669"/>
    <property type="project" value="InterPro"/>
</dbReference>
<keyword evidence="1 5" id="KW-0699">rRNA-binding</keyword>
<dbReference type="GO" id="GO:0006412">
    <property type="term" value="P:translation"/>
    <property type="evidence" value="ECO:0007669"/>
    <property type="project" value="UniProtKB-UniRule"/>
</dbReference>
<dbReference type="NCBIfam" id="NF006477">
    <property type="entry name" value="PRK08881.1"/>
    <property type="match status" value="1"/>
</dbReference>
<feature type="compositionally biased region" description="Low complexity" evidence="6">
    <location>
        <begin position="75"/>
        <end position="87"/>
    </location>
</feature>
<reference evidence="7 8" key="1">
    <citation type="submission" date="2018-07" db="EMBL/GenBank/DDBJ databases">
        <title>Genomic Encyclopedia of Type Strains, Phase IV (KMG-IV): sequencing the most valuable type-strain genomes for metagenomic binning, comparative biology and taxonomic classification.</title>
        <authorList>
            <person name="Goeker M."/>
        </authorList>
    </citation>
    <scope>NUCLEOTIDE SEQUENCE [LARGE SCALE GENOMIC DNA]</scope>
    <source>
        <strain evidence="7 8">DSM 44290</strain>
    </source>
</reference>
<organism evidence="7 8">
    <name type="scientific">Nocardia pseudobrasiliensis</name>
    <dbReference type="NCBI Taxonomy" id="45979"/>
    <lineage>
        <taxon>Bacteria</taxon>
        <taxon>Bacillati</taxon>
        <taxon>Actinomycetota</taxon>
        <taxon>Actinomycetes</taxon>
        <taxon>Mycobacteriales</taxon>
        <taxon>Nocardiaceae</taxon>
        <taxon>Nocardia</taxon>
    </lineage>
</organism>
<dbReference type="PANTHER" id="PTHR19836:SF23">
    <property type="entry name" value="SMALL RIBOSOMAL SUBUNIT PROTEIN US14A"/>
    <property type="match status" value="1"/>
</dbReference>
<evidence type="ECO:0000313" key="7">
    <source>
        <dbReference type="EMBL" id="RDI66653.1"/>
    </source>
</evidence>